<name>A0AAD5TEM0_9FUNG</name>
<gene>
    <name evidence="2" type="ORF">HDU87_007041</name>
</gene>
<feature type="region of interest" description="Disordered" evidence="1">
    <location>
        <begin position="258"/>
        <end position="278"/>
    </location>
</feature>
<evidence type="ECO:0000256" key="1">
    <source>
        <dbReference type="SAM" id="MobiDB-lite"/>
    </source>
</evidence>
<keyword evidence="3" id="KW-1185">Reference proteome</keyword>
<dbReference type="AlphaFoldDB" id="A0AAD5TEM0"/>
<organism evidence="2 3">
    <name type="scientific">Geranomyces variabilis</name>
    <dbReference type="NCBI Taxonomy" id="109894"/>
    <lineage>
        <taxon>Eukaryota</taxon>
        <taxon>Fungi</taxon>
        <taxon>Fungi incertae sedis</taxon>
        <taxon>Chytridiomycota</taxon>
        <taxon>Chytridiomycota incertae sedis</taxon>
        <taxon>Chytridiomycetes</taxon>
        <taxon>Spizellomycetales</taxon>
        <taxon>Powellomycetaceae</taxon>
        <taxon>Geranomyces</taxon>
    </lineage>
</organism>
<evidence type="ECO:0000313" key="2">
    <source>
        <dbReference type="EMBL" id="KAJ3174669.1"/>
    </source>
</evidence>
<evidence type="ECO:0000313" key="3">
    <source>
        <dbReference type="Proteomes" id="UP001212152"/>
    </source>
</evidence>
<proteinExistence type="predicted"/>
<sequence length="278" mass="31389">MSGPPDHPTTKACDLCHQHQVDFRVAVTDAGRNWFKDAHTVVKYLPNFRVPDNVTVNCHHTRTFERVNAPMLTRITDPSTIIYGQKSDNTTTPVVAIFGKQYGLSQYEQTTLIQHFRDWTHVQNGAIRPPVPAPDNKIPRALRTLTCDPDDNIFTTYAVNFNAVVDCHNDTQDHGWVWEYVVGDYDLTHCLCFPSLGLKVQCPSGTIIGHKTGLVEHYAEDYGSTDDPQDRYLHTFHFAKQTLTQIQQHSDVLDLINPAPKPAEEGRPSYGPVQRPLS</sequence>
<accession>A0AAD5TEM0</accession>
<reference evidence="2" key="1">
    <citation type="submission" date="2020-05" db="EMBL/GenBank/DDBJ databases">
        <title>Phylogenomic resolution of chytrid fungi.</title>
        <authorList>
            <person name="Stajich J.E."/>
            <person name="Amses K."/>
            <person name="Simmons R."/>
            <person name="Seto K."/>
            <person name="Myers J."/>
            <person name="Bonds A."/>
            <person name="Quandt C.A."/>
            <person name="Barry K."/>
            <person name="Liu P."/>
            <person name="Grigoriev I."/>
            <person name="Longcore J.E."/>
            <person name="James T.Y."/>
        </authorList>
    </citation>
    <scope>NUCLEOTIDE SEQUENCE</scope>
    <source>
        <strain evidence="2">JEL0379</strain>
    </source>
</reference>
<dbReference type="EMBL" id="JADGJQ010000062">
    <property type="protein sequence ID" value="KAJ3174669.1"/>
    <property type="molecule type" value="Genomic_DNA"/>
</dbReference>
<comment type="caution">
    <text evidence="2">The sequence shown here is derived from an EMBL/GenBank/DDBJ whole genome shotgun (WGS) entry which is preliminary data.</text>
</comment>
<dbReference type="Proteomes" id="UP001212152">
    <property type="component" value="Unassembled WGS sequence"/>
</dbReference>
<dbReference type="Gene3D" id="3.60.130.30">
    <property type="match status" value="1"/>
</dbReference>
<protein>
    <submittedName>
        <fullName evidence="2">Uncharacterized protein</fullName>
    </submittedName>
</protein>